<dbReference type="AlphaFoldDB" id="A0AB35YUL5"/>
<sequence>MSKKILILAETLDVDSSSAGKACNAFIKSLAAEDFYIIAYHYSHKEININSVQTILIKENRKDIYYFLSRSQRVFQRLTKNDISKKMENRFGFSFTFKNDVNGMVKAMEHENPSDYDLIITLSKGASYRTHAALLKLPKWHNKWLAYIHDPYPFHWYPPPYEWTEAGCVKKEWFFVQIAHKSKWLGYPSQRLAEWMGQFDNAFLKKAVVLPHQMPRNKTENSTPLPSFYLKDKFTVLHAGNLLKQRNPFPLIAAWKRFLEEIPEAKKCSQLLLIGPSSYHQPKLSAIHNTIPSIFVSEGNMNYEEVLQMETEVTVNIVLEAVSEISPFLPAKFPGLVKANRPIFHLGPVNSESRRLLGIDYEYVAAADDVIAIKGTLKSCFVNWKSNDFQLNRGDLNEYFSSSYLKKIVDSLV</sequence>
<name>A0AB35YUL5_9FLAO</name>
<evidence type="ECO:0000313" key="1">
    <source>
        <dbReference type="EMBL" id="MEM0518348.1"/>
    </source>
</evidence>
<protein>
    <submittedName>
        <fullName evidence="1">UDP-glycosyltransferase</fullName>
    </submittedName>
</protein>
<dbReference type="RefSeq" id="WP_342687257.1">
    <property type="nucleotide sequence ID" value="NZ_JAZBJM010000004.1"/>
</dbReference>
<keyword evidence="4" id="KW-1185">Reference proteome</keyword>
<proteinExistence type="predicted"/>
<evidence type="ECO:0000313" key="3">
    <source>
        <dbReference type="Proteomes" id="UP001388259"/>
    </source>
</evidence>
<reference evidence="1 4" key="1">
    <citation type="submission" date="2024-01" db="EMBL/GenBank/DDBJ databases">
        <title>Aequorivita flavus sp. nov., isolated from deep-sea sediment.</title>
        <authorList>
            <person name="Chen X."/>
        </authorList>
    </citation>
    <scope>NUCLEOTIDE SEQUENCE</scope>
    <source>
        <strain evidence="1">MCCC 1A16923</strain>
        <strain evidence="2 4">MCCC 1A16935</strain>
    </source>
</reference>
<accession>A0AB35YUL5</accession>
<dbReference type="EMBL" id="JAZBJM010000004">
    <property type="protein sequence ID" value="MEM0518348.1"/>
    <property type="molecule type" value="Genomic_DNA"/>
</dbReference>
<dbReference type="EMBL" id="JBANCF010000008">
    <property type="protein sequence ID" value="MEM0573916.1"/>
    <property type="molecule type" value="Genomic_DNA"/>
</dbReference>
<comment type="caution">
    <text evidence="1">The sequence shown here is derived from an EMBL/GenBank/DDBJ whole genome shotgun (WGS) entry which is preliminary data.</text>
</comment>
<organism evidence="1 3">
    <name type="scientific">Aequorivita flava</name>
    <dbReference type="NCBI Taxonomy" id="3114371"/>
    <lineage>
        <taxon>Bacteria</taxon>
        <taxon>Pseudomonadati</taxon>
        <taxon>Bacteroidota</taxon>
        <taxon>Flavobacteriia</taxon>
        <taxon>Flavobacteriales</taxon>
        <taxon>Flavobacteriaceae</taxon>
        <taxon>Aequorivita</taxon>
    </lineage>
</organism>
<gene>
    <name evidence="2" type="ORF">VZD24_10330</name>
    <name evidence="1" type="ORF">VZD85_08300</name>
</gene>
<dbReference type="Proteomes" id="UP001390963">
    <property type="component" value="Unassembled WGS sequence"/>
</dbReference>
<dbReference type="Proteomes" id="UP001388259">
    <property type="component" value="Unassembled WGS sequence"/>
</dbReference>
<dbReference type="SUPFAM" id="SSF53756">
    <property type="entry name" value="UDP-Glycosyltransferase/glycogen phosphorylase"/>
    <property type="match status" value="1"/>
</dbReference>
<evidence type="ECO:0000313" key="4">
    <source>
        <dbReference type="Proteomes" id="UP001390963"/>
    </source>
</evidence>
<evidence type="ECO:0000313" key="2">
    <source>
        <dbReference type="EMBL" id="MEM0573916.1"/>
    </source>
</evidence>